<dbReference type="EC" id="4.2.1.1" evidence="2"/>
<dbReference type="SUPFAM" id="SSF51069">
    <property type="entry name" value="Carbonic anhydrase"/>
    <property type="match status" value="1"/>
</dbReference>
<dbReference type="GO" id="GO:0005737">
    <property type="term" value="C:cytoplasm"/>
    <property type="evidence" value="ECO:0007669"/>
    <property type="project" value="TreeGrafter"/>
</dbReference>
<protein>
    <recommendedName>
        <fullName evidence="2">carbonic anhydrase</fullName>
        <ecNumber evidence="2">4.2.1.1</ecNumber>
    </recommendedName>
</protein>
<gene>
    <name evidence="9" type="primary">Ca3_2</name>
    <name evidence="9" type="ORF">g.31414</name>
</gene>
<dbReference type="Gene3D" id="3.10.200.10">
    <property type="entry name" value="Alpha carbonic anhydrase"/>
    <property type="match status" value="1"/>
</dbReference>
<evidence type="ECO:0000256" key="7">
    <source>
        <dbReference type="SAM" id="SignalP"/>
    </source>
</evidence>
<evidence type="ECO:0000259" key="8">
    <source>
        <dbReference type="PROSITE" id="PS51144"/>
    </source>
</evidence>
<keyword evidence="7" id="KW-0732">Signal</keyword>
<evidence type="ECO:0000256" key="1">
    <source>
        <dbReference type="ARBA" id="ARBA00010718"/>
    </source>
</evidence>
<dbReference type="SMART" id="SM01057">
    <property type="entry name" value="Carb_anhydrase"/>
    <property type="match status" value="1"/>
</dbReference>
<reference evidence="9" key="1">
    <citation type="submission" date="2014-11" db="EMBL/GenBank/DDBJ databases">
        <authorList>
            <person name="Geib S."/>
        </authorList>
    </citation>
    <scope>NUCLEOTIDE SEQUENCE</scope>
</reference>
<dbReference type="EMBL" id="GBXI01011540">
    <property type="protein sequence ID" value="JAD02752.1"/>
    <property type="molecule type" value="Transcribed_RNA"/>
</dbReference>
<evidence type="ECO:0000256" key="2">
    <source>
        <dbReference type="ARBA" id="ARBA00012925"/>
    </source>
</evidence>
<dbReference type="PROSITE" id="PS51144">
    <property type="entry name" value="ALPHA_CA_2"/>
    <property type="match status" value="1"/>
</dbReference>
<accession>A0A0A1WV76</accession>
<dbReference type="FunFam" id="3.10.200.10:FF:000003">
    <property type="entry name" value="Carbonic anhydrase 12"/>
    <property type="match status" value="1"/>
</dbReference>
<sequence length="325" mass="36684">MQTLNLNAAALIALICCNVFGVTLANEFAYNGAMGPEHWSEQYSTCSGKHQSPINIDSVNVIRRTYPSLIADNFGTQPLSAEIVNNGHTVVVRLEYKNRPTVTGGPLAGEFVFEQLHFHWGDNDTFGSEDRINNVSFPAELHMVFRNTKYPTFDDAAKESNGVAVLAYFYKITRKDNPEYDEFTELLEHVVKPDTVAKFRYPPNLWDFVNTEIDDYYTYIGSLTTPPCSEDVTWIDFKEPVYISANQIERFRHLYTHDNSPMTHNYRPLQPLNDRTVYSSLPLREPSNRTKTPETDNLTGGAALQKPVGLGVIAVMLLLSLFTAV</sequence>
<evidence type="ECO:0000256" key="3">
    <source>
        <dbReference type="ARBA" id="ARBA00022723"/>
    </source>
</evidence>
<dbReference type="PANTHER" id="PTHR18952">
    <property type="entry name" value="CARBONIC ANHYDRASE"/>
    <property type="match status" value="1"/>
</dbReference>
<dbReference type="GO" id="GO:0008270">
    <property type="term" value="F:zinc ion binding"/>
    <property type="evidence" value="ECO:0007669"/>
    <property type="project" value="InterPro"/>
</dbReference>
<dbReference type="Pfam" id="PF00194">
    <property type="entry name" value="Carb_anhydrase"/>
    <property type="match status" value="1"/>
</dbReference>
<feature type="signal peptide" evidence="7">
    <location>
        <begin position="1"/>
        <end position="25"/>
    </location>
</feature>
<evidence type="ECO:0000313" key="9">
    <source>
        <dbReference type="EMBL" id="JAD02752.1"/>
    </source>
</evidence>
<organism evidence="9">
    <name type="scientific">Zeugodacus cucurbitae</name>
    <name type="common">Melon fruit fly</name>
    <name type="synonym">Bactrocera cucurbitae</name>
    <dbReference type="NCBI Taxonomy" id="28588"/>
    <lineage>
        <taxon>Eukaryota</taxon>
        <taxon>Metazoa</taxon>
        <taxon>Ecdysozoa</taxon>
        <taxon>Arthropoda</taxon>
        <taxon>Hexapoda</taxon>
        <taxon>Insecta</taxon>
        <taxon>Pterygota</taxon>
        <taxon>Neoptera</taxon>
        <taxon>Endopterygota</taxon>
        <taxon>Diptera</taxon>
        <taxon>Brachycera</taxon>
        <taxon>Muscomorpha</taxon>
        <taxon>Tephritoidea</taxon>
        <taxon>Tephritidae</taxon>
        <taxon>Zeugodacus</taxon>
        <taxon>Zeugodacus</taxon>
    </lineage>
</organism>
<keyword evidence="3" id="KW-0479">Metal-binding</keyword>
<reference evidence="9" key="2">
    <citation type="journal article" date="2015" name="Gigascience">
        <title>Reconstructing a comprehensive transcriptome assembly of a white-pupal translocated strain of the pest fruit fly Bactrocera cucurbitae.</title>
        <authorList>
            <person name="Sim S.B."/>
            <person name="Calla B."/>
            <person name="Hall B."/>
            <person name="DeRego T."/>
            <person name="Geib S.M."/>
        </authorList>
    </citation>
    <scope>NUCLEOTIDE SEQUENCE</scope>
</reference>
<dbReference type="CDD" id="cd00326">
    <property type="entry name" value="alpha_CA"/>
    <property type="match status" value="1"/>
</dbReference>
<evidence type="ECO:0000256" key="4">
    <source>
        <dbReference type="ARBA" id="ARBA00022833"/>
    </source>
</evidence>
<feature type="domain" description="Alpha-carbonic anhydrase" evidence="8">
    <location>
        <begin position="26"/>
        <end position="281"/>
    </location>
</feature>
<dbReference type="InterPro" id="IPR023561">
    <property type="entry name" value="Carbonic_anhydrase_a-class"/>
</dbReference>
<dbReference type="InterPro" id="IPR001148">
    <property type="entry name" value="CA_dom"/>
</dbReference>
<comment type="similarity">
    <text evidence="1">Belongs to the alpha-carbonic anhydrase family.</text>
</comment>
<feature type="chain" id="PRO_5001994216" description="carbonic anhydrase" evidence="7">
    <location>
        <begin position="26"/>
        <end position="325"/>
    </location>
</feature>
<dbReference type="GO" id="GO:0004089">
    <property type="term" value="F:carbonate dehydratase activity"/>
    <property type="evidence" value="ECO:0007669"/>
    <property type="project" value="UniProtKB-EC"/>
</dbReference>
<keyword evidence="4" id="KW-0862">Zinc</keyword>
<evidence type="ECO:0000256" key="6">
    <source>
        <dbReference type="SAM" id="MobiDB-lite"/>
    </source>
</evidence>
<evidence type="ECO:0000256" key="5">
    <source>
        <dbReference type="ARBA" id="ARBA00023180"/>
    </source>
</evidence>
<name>A0A0A1WV76_ZEUCU</name>
<dbReference type="InterPro" id="IPR036398">
    <property type="entry name" value="CA_dom_sf"/>
</dbReference>
<dbReference type="AlphaFoldDB" id="A0A0A1WV76"/>
<keyword evidence="5" id="KW-0325">Glycoprotein</keyword>
<dbReference type="PANTHER" id="PTHR18952:SF124">
    <property type="entry name" value="CARBONIC ANHYDRASE 7"/>
    <property type="match status" value="1"/>
</dbReference>
<feature type="region of interest" description="Disordered" evidence="6">
    <location>
        <begin position="280"/>
        <end position="300"/>
    </location>
</feature>
<proteinExistence type="inferred from homology"/>